<keyword evidence="2" id="KW-0238">DNA-binding</keyword>
<accession>A0ABV0ESA0</accession>
<dbReference type="Gene3D" id="1.10.10.60">
    <property type="entry name" value="Homeodomain-like"/>
    <property type="match status" value="2"/>
</dbReference>
<dbReference type="EMBL" id="JAFREL020000002">
    <property type="protein sequence ID" value="MEO1770394.1"/>
    <property type="molecule type" value="Genomic_DNA"/>
</dbReference>
<dbReference type="SMART" id="SM00342">
    <property type="entry name" value="HTH_ARAC"/>
    <property type="match status" value="1"/>
</dbReference>
<sequence>MIEKADLAASLLKKDGSVAIFENDRCIAEYGIADKELLESYVNNIRLSSENNKIIIKSFMNFTVFLSQYQDMNNIYLFLFLCERDDYQCWNEERKKDLLGKLKSALIILKENRDYPIKIEKRDRYQYTDIRRNESNFYSELENELSYFDNYQLEVLLLNLLDCGDISSVMRLFKKLSSATATIISTNKLQEQKFRIVSFLTLVTRMVIEKGYPQSHAYELSDKFIGQLDEISERDQLLPFVKTAVLEFFTLAKEKRFSYDSAIVNQTIEYIYDNIEGPISNDCIARHVCVHPVYLSSLFKKKTGITLSKFIKEAKVQEAKFLLVNTDLSYSEISNKLSFSSQSHFCRVFKELTSFTPKEYRVFKSRKQGMP</sequence>
<feature type="domain" description="HTH araC/xylS-type" evidence="4">
    <location>
        <begin position="265"/>
        <end position="363"/>
    </location>
</feature>
<comment type="caution">
    <text evidence="5">The sequence shown here is derived from an EMBL/GenBank/DDBJ whole genome shotgun (WGS) entry which is preliminary data.</text>
</comment>
<keyword evidence="1" id="KW-0805">Transcription regulation</keyword>
<dbReference type="PANTHER" id="PTHR43280">
    <property type="entry name" value="ARAC-FAMILY TRANSCRIPTIONAL REGULATOR"/>
    <property type="match status" value="1"/>
</dbReference>
<gene>
    <name evidence="5" type="ORF">JZO67_002346</name>
</gene>
<evidence type="ECO:0000256" key="3">
    <source>
        <dbReference type="ARBA" id="ARBA00023163"/>
    </source>
</evidence>
<keyword evidence="6" id="KW-1185">Reference proteome</keyword>
<organism evidence="5 6">
    <name type="scientific">Candidatus Enterococcus ferrettii</name>
    <dbReference type="NCBI Taxonomy" id="2815324"/>
    <lineage>
        <taxon>Bacteria</taxon>
        <taxon>Bacillati</taxon>
        <taxon>Bacillota</taxon>
        <taxon>Bacilli</taxon>
        <taxon>Lactobacillales</taxon>
        <taxon>Enterococcaceae</taxon>
        <taxon>Enterococcus</taxon>
    </lineage>
</organism>
<reference evidence="5 6" key="2">
    <citation type="submission" date="2024-02" db="EMBL/GenBank/DDBJ databases">
        <title>The Genome Sequence of Enterococcus sp. DIV0159.</title>
        <authorList>
            <person name="Earl A."/>
            <person name="Manson A."/>
            <person name="Gilmore M."/>
            <person name="Sanders J."/>
            <person name="Shea T."/>
            <person name="Howe W."/>
            <person name="Livny J."/>
            <person name="Cuomo C."/>
            <person name="Neafsey D."/>
            <person name="Birren B."/>
        </authorList>
    </citation>
    <scope>NUCLEOTIDE SEQUENCE [LARGE SCALE GENOMIC DNA]</scope>
    <source>
        <strain evidence="5 6">665A</strain>
    </source>
</reference>
<evidence type="ECO:0000256" key="1">
    <source>
        <dbReference type="ARBA" id="ARBA00023015"/>
    </source>
</evidence>
<name>A0ABV0ESA0_9ENTE</name>
<evidence type="ECO:0000313" key="6">
    <source>
        <dbReference type="Proteomes" id="UP000664357"/>
    </source>
</evidence>
<keyword evidence="3" id="KW-0804">Transcription</keyword>
<reference evidence="5 6" key="1">
    <citation type="submission" date="2021-03" db="EMBL/GenBank/DDBJ databases">
        <authorList>
            <person name="Gilmore M.S."/>
            <person name="Schwartzman J."/>
            <person name="Van Tyne D."/>
            <person name="Martin M."/>
            <person name="Earl A.M."/>
            <person name="Manson A.L."/>
            <person name="Straub T."/>
            <person name="Salamzade R."/>
            <person name="Saavedra J."/>
            <person name="Lebreton F."/>
            <person name="Prichula J."/>
            <person name="Schaufler K."/>
            <person name="Gaca A."/>
            <person name="Sgardioli B."/>
            <person name="Wagenaar J."/>
            <person name="Strong T."/>
        </authorList>
    </citation>
    <scope>NUCLEOTIDE SEQUENCE [LARGE SCALE GENOMIC DNA]</scope>
    <source>
        <strain evidence="5 6">665A</strain>
    </source>
</reference>
<dbReference type="SUPFAM" id="SSF46689">
    <property type="entry name" value="Homeodomain-like"/>
    <property type="match status" value="2"/>
</dbReference>
<dbReference type="PANTHER" id="PTHR43280:SF2">
    <property type="entry name" value="HTH-TYPE TRANSCRIPTIONAL REGULATOR EXSA"/>
    <property type="match status" value="1"/>
</dbReference>
<proteinExistence type="predicted"/>
<evidence type="ECO:0000313" key="5">
    <source>
        <dbReference type="EMBL" id="MEO1770394.1"/>
    </source>
</evidence>
<dbReference type="InterPro" id="IPR009057">
    <property type="entry name" value="Homeodomain-like_sf"/>
</dbReference>
<dbReference type="Pfam" id="PF12833">
    <property type="entry name" value="HTH_18"/>
    <property type="match status" value="1"/>
</dbReference>
<protein>
    <recommendedName>
        <fullName evidence="4">HTH araC/xylS-type domain-containing protein</fullName>
    </recommendedName>
</protein>
<dbReference type="PROSITE" id="PS01124">
    <property type="entry name" value="HTH_ARAC_FAMILY_2"/>
    <property type="match status" value="1"/>
</dbReference>
<evidence type="ECO:0000256" key="2">
    <source>
        <dbReference type="ARBA" id="ARBA00023125"/>
    </source>
</evidence>
<dbReference type="Proteomes" id="UP000664357">
    <property type="component" value="Unassembled WGS sequence"/>
</dbReference>
<dbReference type="InterPro" id="IPR018060">
    <property type="entry name" value="HTH_AraC"/>
</dbReference>
<evidence type="ECO:0000259" key="4">
    <source>
        <dbReference type="PROSITE" id="PS01124"/>
    </source>
</evidence>
<dbReference type="RefSeq" id="WP_207705396.1">
    <property type="nucleotide sequence ID" value="NZ_JAFREL020000002.1"/>
</dbReference>